<sequence length="330" mass="38366">MEYQEKFDLNSENSIQFGQNIDILITSDTSSNIERSQKVRNLISNSFKGITIIIDSNRQQDKFSLQVFDENKECLGNLPESIIIPNLRQFFKRSLLFETHKIHRSNICIDITSMPHILIFSLAKIFIKEVRPRNLFATYTEPKFYKRKVKERLETCIDDEDYDLYEEILGLNYNVNGFSRRKRMDDDLLVASLGFERQRLLALFDRIEPKGGLIPIVGFPSFKPGWNITAINMNYKVIEDAQAEGFIKSCESSSPFGIYTRLKEIYTKKSDTYNIMVAPFGTRPNCLGAAIFTLRHKDCQLIYDFPIEKNFRSEGADCTYFYILSCFLLD</sequence>
<evidence type="ECO:0000313" key="1">
    <source>
        <dbReference type="EMBL" id="PKQ67483.1"/>
    </source>
</evidence>
<accession>A0A2N3IB46</accession>
<dbReference type="RefSeq" id="WP_101309117.1">
    <property type="nucleotide sequence ID" value="NZ_MVDE01000008.1"/>
</dbReference>
<keyword evidence="2" id="KW-1185">Reference proteome</keyword>
<dbReference type="EMBL" id="MVDE01000008">
    <property type="protein sequence ID" value="PKQ67483.1"/>
    <property type="molecule type" value="Genomic_DNA"/>
</dbReference>
<comment type="caution">
    <text evidence="1">The sequence shown here is derived from an EMBL/GenBank/DDBJ whole genome shotgun (WGS) entry which is preliminary data.</text>
</comment>
<reference evidence="1 2" key="1">
    <citation type="journal article" date="2017" name="Front. Microbiol.">
        <title>Labilibaculum manganireducens gen. nov., sp. nov. and Labilibaculum filiforme sp. nov., Novel Bacteroidetes Isolated from Subsurface Sediments of the Baltic Sea.</title>
        <authorList>
            <person name="Vandieken V."/>
            <person name="Marshall I.P."/>
            <person name="Niemann H."/>
            <person name="Engelen B."/>
            <person name="Cypionka H."/>
        </authorList>
    </citation>
    <scope>NUCLEOTIDE SEQUENCE [LARGE SCALE GENOMIC DNA]</scope>
    <source>
        <strain evidence="1 2">59.10-2M</strain>
    </source>
</reference>
<organism evidence="1 2">
    <name type="scientific">Labilibaculum manganireducens</name>
    <dbReference type="NCBI Taxonomy" id="1940525"/>
    <lineage>
        <taxon>Bacteria</taxon>
        <taxon>Pseudomonadati</taxon>
        <taxon>Bacteroidota</taxon>
        <taxon>Bacteroidia</taxon>
        <taxon>Marinilabiliales</taxon>
        <taxon>Marinifilaceae</taxon>
        <taxon>Labilibaculum</taxon>
    </lineage>
</organism>
<proteinExistence type="predicted"/>
<gene>
    <name evidence="1" type="ORF">BZG01_07005</name>
</gene>
<name>A0A2N3IB46_9BACT</name>
<evidence type="ECO:0000313" key="2">
    <source>
        <dbReference type="Proteomes" id="UP000233618"/>
    </source>
</evidence>
<dbReference type="Proteomes" id="UP000233618">
    <property type="component" value="Unassembled WGS sequence"/>
</dbReference>
<dbReference type="AlphaFoldDB" id="A0A2N3IB46"/>
<protein>
    <submittedName>
        <fullName evidence="1">Uncharacterized protein</fullName>
    </submittedName>
</protein>